<proteinExistence type="predicted"/>
<evidence type="ECO:0000313" key="1">
    <source>
        <dbReference type="EMBL" id="KAJ2974037.1"/>
    </source>
</evidence>
<keyword evidence="2" id="KW-1185">Reference proteome</keyword>
<evidence type="ECO:0000313" key="2">
    <source>
        <dbReference type="Proteomes" id="UP001143856"/>
    </source>
</evidence>
<gene>
    <name evidence="1" type="ORF">NUW58_g8789</name>
</gene>
<accession>A0ACC1N478</accession>
<comment type="caution">
    <text evidence="1">The sequence shown here is derived from an EMBL/GenBank/DDBJ whole genome shotgun (WGS) entry which is preliminary data.</text>
</comment>
<protein>
    <submittedName>
        <fullName evidence="1">Uncharacterized protein</fullName>
    </submittedName>
</protein>
<reference evidence="1" key="1">
    <citation type="submission" date="2022-10" db="EMBL/GenBank/DDBJ databases">
        <title>Genome Sequence of Xylaria curta.</title>
        <authorList>
            <person name="Buettner E."/>
        </authorList>
    </citation>
    <scope>NUCLEOTIDE SEQUENCE</scope>
    <source>
        <strain evidence="1">Babe10</strain>
    </source>
</reference>
<dbReference type="EMBL" id="JAPDGR010002827">
    <property type="protein sequence ID" value="KAJ2974037.1"/>
    <property type="molecule type" value="Genomic_DNA"/>
</dbReference>
<dbReference type="Proteomes" id="UP001143856">
    <property type="component" value="Unassembled WGS sequence"/>
</dbReference>
<organism evidence="1 2">
    <name type="scientific">Xylaria curta</name>
    <dbReference type="NCBI Taxonomy" id="42375"/>
    <lineage>
        <taxon>Eukaryota</taxon>
        <taxon>Fungi</taxon>
        <taxon>Dikarya</taxon>
        <taxon>Ascomycota</taxon>
        <taxon>Pezizomycotina</taxon>
        <taxon>Sordariomycetes</taxon>
        <taxon>Xylariomycetidae</taxon>
        <taxon>Xylariales</taxon>
        <taxon>Xylariaceae</taxon>
        <taxon>Xylaria</taxon>
    </lineage>
</organism>
<sequence length="185" mass="19733">MLIALLEWVGTVVGRQPGSAEASCRITSLSTGNLSRAPSAARYYTTYLLSAPLYHPPVNPSAIGGLGVLRVLTYKAPVPSSPPSRVNLQDIKPPPSAPPRPQSSPMSFRAATTRIASRRSAFAAPNHQHLFALRQFHTTSPNMVVHNIATKAAFDEALKTHSVVIVDAFATWCGPCKAIAPLVAK</sequence>
<name>A0ACC1N478_9PEZI</name>